<gene>
    <name evidence="1" type="ORF">FBU59_004622</name>
</gene>
<accession>A0ACC1J574</accession>
<sequence>MKPRFALLLSLAPYAAVAWNYKEKVFMYQVAETLPKFYINTPDERVIYERVAMFLGDYGAVLGLRNDPTTEDYRIALQKLLAHVEKAKKQAANDAPGVISLDVLRGRLEQSFIASTEAVAPFQQKQQ</sequence>
<protein>
    <submittedName>
        <fullName evidence="1">Uncharacterized protein</fullName>
    </submittedName>
</protein>
<dbReference type="EMBL" id="JANBPW010003366">
    <property type="protein sequence ID" value="KAJ1937871.1"/>
    <property type="molecule type" value="Genomic_DNA"/>
</dbReference>
<keyword evidence="2" id="KW-1185">Reference proteome</keyword>
<name>A0ACC1J574_9FUNG</name>
<comment type="caution">
    <text evidence="1">The sequence shown here is derived from an EMBL/GenBank/DDBJ whole genome shotgun (WGS) entry which is preliminary data.</text>
</comment>
<proteinExistence type="predicted"/>
<organism evidence="1 2">
    <name type="scientific">Linderina macrospora</name>
    <dbReference type="NCBI Taxonomy" id="4868"/>
    <lineage>
        <taxon>Eukaryota</taxon>
        <taxon>Fungi</taxon>
        <taxon>Fungi incertae sedis</taxon>
        <taxon>Zoopagomycota</taxon>
        <taxon>Kickxellomycotina</taxon>
        <taxon>Kickxellomycetes</taxon>
        <taxon>Kickxellales</taxon>
        <taxon>Kickxellaceae</taxon>
        <taxon>Linderina</taxon>
    </lineage>
</organism>
<reference evidence="1" key="1">
    <citation type="submission" date="2022-07" db="EMBL/GenBank/DDBJ databases">
        <title>Phylogenomic reconstructions and comparative analyses of Kickxellomycotina fungi.</title>
        <authorList>
            <person name="Reynolds N.K."/>
            <person name="Stajich J.E."/>
            <person name="Barry K."/>
            <person name="Grigoriev I.V."/>
            <person name="Crous P."/>
            <person name="Smith M.E."/>
        </authorList>
    </citation>
    <scope>NUCLEOTIDE SEQUENCE</scope>
    <source>
        <strain evidence="1">NRRL 5244</strain>
    </source>
</reference>
<evidence type="ECO:0000313" key="1">
    <source>
        <dbReference type="EMBL" id="KAJ1937871.1"/>
    </source>
</evidence>
<evidence type="ECO:0000313" key="2">
    <source>
        <dbReference type="Proteomes" id="UP001150603"/>
    </source>
</evidence>
<dbReference type="Proteomes" id="UP001150603">
    <property type="component" value="Unassembled WGS sequence"/>
</dbReference>